<sequence>MPQEVGGISPRGYLGAGITLVLITAIFVTARVIANLRGGNKLRIDDGISVLSVALVAGVVAVGFITVNSLNAPMVTPDYYAYALQRTQALNWISGLSIWCSKAPVLFLFINLFGIRTSIRVASYTVMIILAIAVLAAAGTTSARCKLNSDGLTPELFQHCSTTAATAGVALGLVSVLADVVILILPIHVVWQLNLSRHKKVGLVVIFASGILAIVSSAVAVNYKWRAEKGSHVNLKESLIGVILENCIATIVGSVPSTYAFWQQIFLKTGLCTRLRAALFSPQRPDSAHKLYGNGGRPCTSTSSEQYVRRKSTDASSVEDVIVSYDHHDTLPLPSRAWSSHSITLLDDVVRK</sequence>
<feature type="transmembrane region" description="Helical" evidence="6">
    <location>
        <begin position="121"/>
        <end position="143"/>
    </location>
</feature>
<keyword evidence="9" id="KW-1185">Reference proteome</keyword>
<comment type="caution">
    <text evidence="8">The sequence shown here is derived from an EMBL/GenBank/DDBJ whole genome shotgun (WGS) entry which is preliminary data.</text>
</comment>
<dbReference type="GO" id="GO:0016020">
    <property type="term" value="C:membrane"/>
    <property type="evidence" value="ECO:0007669"/>
    <property type="project" value="UniProtKB-SubCell"/>
</dbReference>
<dbReference type="InterPro" id="IPR052337">
    <property type="entry name" value="SAT4-like"/>
</dbReference>
<dbReference type="PANTHER" id="PTHR33048:SF146">
    <property type="entry name" value="INTEGRAL MEMBRANE PROTEIN"/>
    <property type="match status" value="1"/>
</dbReference>
<feature type="transmembrane region" description="Helical" evidence="6">
    <location>
        <begin position="239"/>
        <end position="262"/>
    </location>
</feature>
<gene>
    <name evidence="8" type="ORF">EKO27_g573</name>
</gene>
<evidence type="ECO:0000256" key="2">
    <source>
        <dbReference type="ARBA" id="ARBA00022692"/>
    </source>
</evidence>
<keyword evidence="3 6" id="KW-1133">Transmembrane helix</keyword>
<feature type="transmembrane region" description="Helical" evidence="6">
    <location>
        <begin position="12"/>
        <end position="36"/>
    </location>
</feature>
<evidence type="ECO:0000256" key="4">
    <source>
        <dbReference type="ARBA" id="ARBA00023136"/>
    </source>
</evidence>
<evidence type="ECO:0000313" key="9">
    <source>
        <dbReference type="Proteomes" id="UP000286045"/>
    </source>
</evidence>
<name>A0A439DJA8_9PEZI</name>
<dbReference type="InterPro" id="IPR049326">
    <property type="entry name" value="Rhodopsin_dom_fungi"/>
</dbReference>
<proteinExistence type="inferred from homology"/>
<feature type="transmembrane region" description="Helical" evidence="6">
    <location>
        <begin position="90"/>
        <end position="114"/>
    </location>
</feature>
<comment type="similarity">
    <text evidence="5">Belongs to the SAT4 family.</text>
</comment>
<feature type="transmembrane region" description="Helical" evidence="6">
    <location>
        <begin position="163"/>
        <end position="189"/>
    </location>
</feature>
<feature type="transmembrane region" description="Helical" evidence="6">
    <location>
        <begin position="201"/>
        <end position="219"/>
    </location>
</feature>
<evidence type="ECO:0000259" key="7">
    <source>
        <dbReference type="Pfam" id="PF20684"/>
    </source>
</evidence>
<protein>
    <recommendedName>
        <fullName evidence="7">Rhodopsin domain-containing protein</fullName>
    </recommendedName>
</protein>
<organism evidence="8 9">
    <name type="scientific">Xylaria grammica</name>
    <dbReference type="NCBI Taxonomy" id="363999"/>
    <lineage>
        <taxon>Eukaryota</taxon>
        <taxon>Fungi</taxon>
        <taxon>Dikarya</taxon>
        <taxon>Ascomycota</taxon>
        <taxon>Pezizomycotina</taxon>
        <taxon>Sordariomycetes</taxon>
        <taxon>Xylariomycetidae</taxon>
        <taxon>Xylariales</taxon>
        <taxon>Xylariaceae</taxon>
        <taxon>Xylaria</taxon>
    </lineage>
</organism>
<keyword evidence="4 6" id="KW-0472">Membrane</keyword>
<dbReference type="Proteomes" id="UP000286045">
    <property type="component" value="Unassembled WGS sequence"/>
</dbReference>
<feature type="transmembrane region" description="Helical" evidence="6">
    <location>
        <begin position="48"/>
        <end position="70"/>
    </location>
</feature>
<evidence type="ECO:0000256" key="6">
    <source>
        <dbReference type="SAM" id="Phobius"/>
    </source>
</evidence>
<feature type="domain" description="Rhodopsin" evidence="7">
    <location>
        <begin position="30"/>
        <end position="260"/>
    </location>
</feature>
<dbReference type="STRING" id="363999.A0A439DJA8"/>
<evidence type="ECO:0000313" key="8">
    <source>
        <dbReference type="EMBL" id="RWA14490.1"/>
    </source>
</evidence>
<comment type="subcellular location">
    <subcellularLocation>
        <location evidence="1">Membrane</location>
        <topology evidence="1">Multi-pass membrane protein</topology>
    </subcellularLocation>
</comment>
<dbReference type="EMBL" id="RYZI01000007">
    <property type="protein sequence ID" value="RWA14490.1"/>
    <property type="molecule type" value="Genomic_DNA"/>
</dbReference>
<dbReference type="Pfam" id="PF20684">
    <property type="entry name" value="Fung_rhodopsin"/>
    <property type="match status" value="1"/>
</dbReference>
<accession>A0A439DJA8</accession>
<evidence type="ECO:0000256" key="5">
    <source>
        <dbReference type="ARBA" id="ARBA00038359"/>
    </source>
</evidence>
<reference evidence="8 9" key="1">
    <citation type="submission" date="2018-12" db="EMBL/GenBank/DDBJ databases">
        <title>Draft genome sequence of Xylaria grammica IHI A82.</title>
        <authorList>
            <person name="Buettner E."/>
            <person name="Kellner H."/>
        </authorList>
    </citation>
    <scope>NUCLEOTIDE SEQUENCE [LARGE SCALE GENOMIC DNA]</scope>
    <source>
        <strain evidence="8 9">IHI A82</strain>
    </source>
</reference>
<keyword evidence="2 6" id="KW-0812">Transmembrane</keyword>
<evidence type="ECO:0000256" key="3">
    <source>
        <dbReference type="ARBA" id="ARBA00022989"/>
    </source>
</evidence>
<dbReference type="PANTHER" id="PTHR33048">
    <property type="entry name" value="PTH11-LIKE INTEGRAL MEMBRANE PROTEIN (AFU_ORTHOLOGUE AFUA_5G11245)"/>
    <property type="match status" value="1"/>
</dbReference>
<evidence type="ECO:0000256" key="1">
    <source>
        <dbReference type="ARBA" id="ARBA00004141"/>
    </source>
</evidence>
<dbReference type="AlphaFoldDB" id="A0A439DJA8"/>